<dbReference type="Gene3D" id="3.30.40.10">
    <property type="entry name" value="Zinc/RING finger domain, C3HC4 (zinc finger)"/>
    <property type="match status" value="1"/>
</dbReference>
<evidence type="ECO:0000256" key="4">
    <source>
        <dbReference type="PROSITE-ProRule" id="PRU00175"/>
    </source>
</evidence>
<dbReference type="PROSITE" id="PS51292">
    <property type="entry name" value="ZF_RING_CH"/>
    <property type="match status" value="1"/>
</dbReference>
<evidence type="ECO:0000313" key="7">
    <source>
        <dbReference type="EMBL" id="KAK8518370.1"/>
    </source>
</evidence>
<dbReference type="SMART" id="SM00184">
    <property type="entry name" value="RING"/>
    <property type="match status" value="1"/>
</dbReference>
<evidence type="ECO:0000313" key="8">
    <source>
        <dbReference type="Proteomes" id="UP001472677"/>
    </source>
</evidence>
<comment type="caution">
    <text evidence="7">The sequence shown here is derived from an EMBL/GenBank/DDBJ whole genome shotgun (WGS) entry which is preliminary data.</text>
</comment>
<organism evidence="7 8">
    <name type="scientific">Hibiscus sabdariffa</name>
    <name type="common">roselle</name>
    <dbReference type="NCBI Taxonomy" id="183260"/>
    <lineage>
        <taxon>Eukaryota</taxon>
        <taxon>Viridiplantae</taxon>
        <taxon>Streptophyta</taxon>
        <taxon>Embryophyta</taxon>
        <taxon>Tracheophyta</taxon>
        <taxon>Spermatophyta</taxon>
        <taxon>Magnoliopsida</taxon>
        <taxon>eudicotyledons</taxon>
        <taxon>Gunneridae</taxon>
        <taxon>Pentapetalae</taxon>
        <taxon>rosids</taxon>
        <taxon>malvids</taxon>
        <taxon>Malvales</taxon>
        <taxon>Malvaceae</taxon>
        <taxon>Malvoideae</taxon>
        <taxon>Hibiscus</taxon>
    </lineage>
</organism>
<dbReference type="InterPro" id="IPR013083">
    <property type="entry name" value="Znf_RING/FYVE/PHD"/>
</dbReference>
<dbReference type="Pfam" id="PF13639">
    <property type="entry name" value="zf-RING_2"/>
    <property type="match status" value="1"/>
</dbReference>
<protein>
    <recommendedName>
        <fullName evidence="9">RING-type domain-containing protein</fullName>
    </recommendedName>
</protein>
<dbReference type="PROSITE" id="PS50089">
    <property type="entry name" value="ZF_RING_2"/>
    <property type="match status" value="1"/>
</dbReference>
<dbReference type="InterPro" id="IPR011016">
    <property type="entry name" value="Znf_RING-CH"/>
</dbReference>
<evidence type="ECO:0008006" key="9">
    <source>
        <dbReference type="Google" id="ProtNLM"/>
    </source>
</evidence>
<dbReference type="PANTHER" id="PTHR45969:SF81">
    <property type="entry name" value="OS08G0157400 PROTEIN"/>
    <property type="match status" value="1"/>
</dbReference>
<evidence type="ECO:0000256" key="2">
    <source>
        <dbReference type="ARBA" id="ARBA00022771"/>
    </source>
</evidence>
<gene>
    <name evidence="7" type="ORF">V6N12_017519</name>
</gene>
<dbReference type="PANTHER" id="PTHR45969">
    <property type="entry name" value="RING ZINC FINGER PROTEIN-RELATED"/>
    <property type="match status" value="1"/>
</dbReference>
<keyword evidence="1" id="KW-0479">Metal-binding</keyword>
<keyword evidence="3" id="KW-0862">Zinc</keyword>
<accession>A0ABR2CFS2</accession>
<reference evidence="7 8" key="1">
    <citation type="journal article" date="2024" name="G3 (Bethesda)">
        <title>Genome assembly of Hibiscus sabdariffa L. provides insights into metabolisms of medicinal natural products.</title>
        <authorList>
            <person name="Kim T."/>
        </authorList>
    </citation>
    <scope>NUCLEOTIDE SEQUENCE [LARGE SCALE GENOMIC DNA]</scope>
    <source>
        <strain evidence="7">TK-2024</strain>
        <tissue evidence="7">Old leaves</tissue>
    </source>
</reference>
<evidence type="ECO:0000259" key="5">
    <source>
        <dbReference type="PROSITE" id="PS50089"/>
    </source>
</evidence>
<evidence type="ECO:0000256" key="1">
    <source>
        <dbReference type="ARBA" id="ARBA00022723"/>
    </source>
</evidence>
<sequence>MKNYLPNCIFFLSLVNYVKLLFYKAFTALGLLEPPSPEEDYHPGDGYILLTYGRSRSIVPVPVQVLMAMIKHNLPVLEYGDFVERFGDGGDEQVKNGEEDDRVCRVCLESMEKNDEMRQLCMCSHVFHKQCLDTWVDEGRVTCPLCRSTLYPDPMVWSRPGIRPMCCDVNS</sequence>
<evidence type="ECO:0000259" key="6">
    <source>
        <dbReference type="PROSITE" id="PS51292"/>
    </source>
</evidence>
<feature type="domain" description="RING-type" evidence="5">
    <location>
        <begin position="104"/>
        <end position="147"/>
    </location>
</feature>
<dbReference type="InterPro" id="IPR001841">
    <property type="entry name" value="Znf_RING"/>
</dbReference>
<dbReference type="SMART" id="SM00744">
    <property type="entry name" value="RINGv"/>
    <property type="match status" value="1"/>
</dbReference>
<dbReference type="EMBL" id="JBBPBM010000053">
    <property type="protein sequence ID" value="KAK8518370.1"/>
    <property type="molecule type" value="Genomic_DNA"/>
</dbReference>
<feature type="domain" description="RING-CH-type" evidence="6">
    <location>
        <begin position="96"/>
        <end position="153"/>
    </location>
</feature>
<proteinExistence type="predicted"/>
<dbReference type="SUPFAM" id="SSF57850">
    <property type="entry name" value="RING/U-box"/>
    <property type="match status" value="1"/>
</dbReference>
<keyword evidence="2 4" id="KW-0863">Zinc-finger</keyword>
<keyword evidence="8" id="KW-1185">Reference proteome</keyword>
<name>A0ABR2CFS2_9ROSI</name>
<dbReference type="Proteomes" id="UP001472677">
    <property type="component" value="Unassembled WGS sequence"/>
</dbReference>
<evidence type="ECO:0000256" key="3">
    <source>
        <dbReference type="ARBA" id="ARBA00022833"/>
    </source>
</evidence>